<dbReference type="Gene3D" id="3.40.50.720">
    <property type="entry name" value="NAD(P)-binding Rossmann-like Domain"/>
    <property type="match status" value="1"/>
</dbReference>
<dbReference type="AlphaFoldDB" id="A1ZL23"/>
<name>A1ZL23_MICM2</name>
<evidence type="ECO:0000259" key="1">
    <source>
        <dbReference type="Pfam" id="PF13460"/>
    </source>
</evidence>
<protein>
    <recommendedName>
        <fullName evidence="1">NAD(P)-binding domain-containing protein</fullName>
    </recommendedName>
</protein>
<dbReference type="OrthoDB" id="9780595at2"/>
<dbReference type="Pfam" id="PF13460">
    <property type="entry name" value="NAD_binding_10"/>
    <property type="match status" value="1"/>
</dbReference>
<keyword evidence="3" id="KW-1185">Reference proteome</keyword>
<dbReference type="InterPro" id="IPR016040">
    <property type="entry name" value="NAD(P)-bd_dom"/>
</dbReference>
<dbReference type="PANTHER" id="PTHR47129">
    <property type="entry name" value="QUINONE OXIDOREDUCTASE 2"/>
    <property type="match status" value="1"/>
</dbReference>
<dbReference type="InterPro" id="IPR036291">
    <property type="entry name" value="NAD(P)-bd_dom_sf"/>
</dbReference>
<dbReference type="EMBL" id="AAWS01000013">
    <property type="protein sequence ID" value="EAY28989.1"/>
    <property type="molecule type" value="Genomic_DNA"/>
</dbReference>
<dbReference type="PANTHER" id="PTHR47129:SF1">
    <property type="entry name" value="NMRA-LIKE DOMAIN-CONTAINING PROTEIN"/>
    <property type="match status" value="1"/>
</dbReference>
<accession>A1ZL23</accession>
<dbReference type="InterPro" id="IPR052718">
    <property type="entry name" value="NmrA-type_oxidoreductase"/>
</dbReference>
<sequence length="287" mass="31454">MKIAVTAASGKLGATIVKQLVKDIGKNQVVGIARTPAKAKHLGVEVRPGDYNSREQFDIALKGIDAVLIVSGMDAPEKRIAQHRNIIEAAKTNGVKKIVYTSIIGEEAKTAFSPVVKSNRQTEQDIQRSGLDWVIGRNGLYIEPDFEYLEHYTKAGEIANCAGNGQCAYTSRTELAVAYSHMLQEEQHNGHVYHLVGEPITQAQLTEYINQVFGTNLSYRPMTTEEYLLERKAALGDFMGTIIGGIYNGIQQGTFNPESQFDQATGRPHLSALAMAQAFKKAQEALV</sequence>
<reference evidence="2 3" key="1">
    <citation type="submission" date="2007-01" db="EMBL/GenBank/DDBJ databases">
        <authorList>
            <person name="Haygood M."/>
            <person name="Podell S."/>
            <person name="Anderson C."/>
            <person name="Hopkinson B."/>
            <person name="Roe K."/>
            <person name="Barbeau K."/>
            <person name="Gaasterland T."/>
            <person name="Ferriera S."/>
            <person name="Johnson J."/>
            <person name="Kravitz S."/>
            <person name="Beeson K."/>
            <person name="Sutton G."/>
            <person name="Rogers Y.-H."/>
            <person name="Friedman R."/>
            <person name="Frazier M."/>
            <person name="Venter J.C."/>
        </authorList>
    </citation>
    <scope>NUCLEOTIDE SEQUENCE [LARGE SCALE GENOMIC DNA]</scope>
    <source>
        <strain evidence="2 3">ATCC 23134</strain>
    </source>
</reference>
<gene>
    <name evidence="2" type="ORF">M23134_00143</name>
</gene>
<evidence type="ECO:0000313" key="2">
    <source>
        <dbReference type="EMBL" id="EAY28989.1"/>
    </source>
</evidence>
<dbReference type="eggNOG" id="COG0702">
    <property type="taxonomic scope" value="Bacteria"/>
</dbReference>
<organism evidence="2 3">
    <name type="scientific">Microscilla marina ATCC 23134</name>
    <dbReference type="NCBI Taxonomy" id="313606"/>
    <lineage>
        <taxon>Bacteria</taxon>
        <taxon>Pseudomonadati</taxon>
        <taxon>Bacteroidota</taxon>
        <taxon>Cytophagia</taxon>
        <taxon>Cytophagales</taxon>
        <taxon>Microscillaceae</taxon>
        <taxon>Microscilla</taxon>
    </lineage>
</organism>
<proteinExistence type="predicted"/>
<comment type="caution">
    <text evidence="2">The sequence shown here is derived from an EMBL/GenBank/DDBJ whole genome shotgun (WGS) entry which is preliminary data.</text>
</comment>
<evidence type="ECO:0000313" key="3">
    <source>
        <dbReference type="Proteomes" id="UP000004095"/>
    </source>
</evidence>
<dbReference type="Gene3D" id="3.90.25.10">
    <property type="entry name" value="UDP-galactose 4-epimerase, domain 1"/>
    <property type="match status" value="1"/>
</dbReference>
<dbReference type="Proteomes" id="UP000004095">
    <property type="component" value="Unassembled WGS sequence"/>
</dbReference>
<dbReference type="CDD" id="cd05269">
    <property type="entry name" value="TMR_SDR_a"/>
    <property type="match status" value="1"/>
</dbReference>
<dbReference type="SUPFAM" id="SSF51735">
    <property type="entry name" value="NAD(P)-binding Rossmann-fold domains"/>
    <property type="match status" value="1"/>
</dbReference>
<feature type="domain" description="NAD(P)-binding" evidence="1">
    <location>
        <begin position="8"/>
        <end position="141"/>
    </location>
</feature>
<dbReference type="RefSeq" id="WP_002697190.1">
    <property type="nucleotide sequence ID" value="NZ_AAWS01000013.1"/>
</dbReference>